<dbReference type="Proteomes" id="UP000288805">
    <property type="component" value="Unassembled WGS sequence"/>
</dbReference>
<organism evidence="1 2">
    <name type="scientific">Vitis vinifera</name>
    <name type="common">Grape</name>
    <dbReference type="NCBI Taxonomy" id="29760"/>
    <lineage>
        <taxon>Eukaryota</taxon>
        <taxon>Viridiplantae</taxon>
        <taxon>Streptophyta</taxon>
        <taxon>Embryophyta</taxon>
        <taxon>Tracheophyta</taxon>
        <taxon>Spermatophyta</taxon>
        <taxon>Magnoliopsida</taxon>
        <taxon>eudicotyledons</taxon>
        <taxon>Gunneridae</taxon>
        <taxon>Pentapetalae</taxon>
        <taxon>rosids</taxon>
        <taxon>Vitales</taxon>
        <taxon>Vitaceae</taxon>
        <taxon>Viteae</taxon>
        <taxon>Vitis</taxon>
    </lineage>
</organism>
<dbReference type="AlphaFoldDB" id="A0A438CGI6"/>
<name>A0A438CGI6_VITVI</name>
<dbReference type="EMBL" id="QGNW01002240">
    <property type="protein sequence ID" value="RVW22289.1"/>
    <property type="molecule type" value="Genomic_DNA"/>
</dbReference>
<reference evidence="1 2" key="1">
    <citation type="journal article" date="2018" name="PLoS Genet.">
        <title>Population sequencing reveals clonal diversity and ancestral inbreeding in the grapevine cultivar Chardonnay.</title>
        <authorList>
            <person name="Roach M.J."/>
            <person name="Johnson D.L."/>
            <person name="Bohlmann J."/>
            <person name="van Vuuren H.J."/>
            <person name="Jones S.J."/>
            <person name="Pretorius I.S."/>
            <person name="Schmidt S.A."/>
            <person name="Borneman A.R."/>
        </authorList>
    </citation>
    <scope>NUCLEOTIDE SEQUENCE [LARGE SCALE GENOMIC DNA]</scope>
    <source>
        <strain evidence="2">cv. Chardonnay</strain>
        <tissue evidence="1">Leaf</tissue>
    </source>
</reference>
<protein>
    <submittedName>
        <fullName evidence="1">Uncharacterized protein</fullName>
    </submittedName>
</protein>
<evidence type="ECO:0000313" key="2">
    <source>
        <dbReference type="Proteomes" id="UP000288805"/>
    </source>
</evidence>
<evidence type="ECO:0000313" key="1">
    <source>
        <dbReference type="EMBL" id="RVW22289.1"/>
    </source>
</evidence>
<comment type="caution">
    <text evidence="1">The sequence shown here is derived from an EMBL/GenBank/DDBJ whole genome shotgun (WGS) entry which is preliminary data.</text>
</comment>
<proteinExistence type="predicted"/>
<gene>
    <name evidence="1" type="ORF">CK203_107769</name>
</gene>
<accession>A0A438CGI6</accession>
<sequence>MEVKELKELRAGFAAEKEELKVDYQKQADEMFFFGYQCCMRKNDITHDIPNYPSDEEDATINGPA</sequence>